<dbReference type="Gene3D" id="3.10.450.100">
    <property type="entry name" value="NTF2-like, domain 1"/>
    <property type="match status" value="1"/>
</dbReference>
<comment type="pathway">
    <text evidence="2">Cell wall biogenesis; peptidoglycan biosynthesis.</text>
</comment>
<evidence type="ECO:0000259" key="8">
    <source>
        <dbReference type="Pfam" id="PF03717"/>
    </source>
</evidence>
<evidence type="ECO:0000256" key="3">
    <source>
        <dbReference type="ARBA" id="ARBA00007171"/>
    </source>
</evidence>
<evidence type="ECO:0000313" key="10">
    <source>
        <dbReference type="EMBL" id="MBU9722704.1"/>
    </source>
</evidence>
<dbReference type="InterPro" id="IPR005311">
    <property type="entry name" value="PBP_dimer"/>
</dbReference>
<comment type="caution">
    <text evidence="10">The sequence shown here is derived from an EMBL/GenBank/DDBJ whole genome shotgun (WGS) entry which is preliminary data.</text>
</comment>
<dbReference type="InterPro" id="IPR001460">
    <property type="entry name" value="PCN-bd_Tpept"/>
</dbReference>
<dbReference type="Pfam" id="PF05223">
    <property type="entry name" value="MecA_N"/>
    <property type="match status" value="1"/>
</dbReference>
<dbReference type="Pfam" id="PF03717">
    <property type="entry name" value="PBP_dimer"/>
    <property type="match status" value="1"/>
</dbReference>
<dbReference type="PANTHER" id="PTHR30627:SF25">
    <property type="entry name" value="PENICILLIN-BINDING PROTEIN 3"/>
    <property type="match status" value="1"/>
</dbReference>
<dbReference type="SUPFAM" id="SSF56519">
    <property type="entry name" value="Penicillin binding protein dimerisation domain"/>
    <property type="match status" value="1"/>
</dbReference>
<proteinExistence type="inferred from homology"/>
<dbReference type="InterPro" id="IPR036138">
    <property type="entry name" value="PBP_dimer_sf"/>
</dbReference>
<evidence type="ECO:0000256" key="6">
    <source>
        <dbReference type="ARBA" id="ARBA00034000"/>
    </source>
</evidence>
<dbReference type="EMBL" id="JAHQCR010000058">
    <property type="protein sequence ID" value="MBU9722704.1"/>
    <property type="molecule type" value="Genomic_DNA"/>
</dbReference>
<evidence type="ECO:0000259" key="7">
    <source>
        <dbReference type="Pfam" id="PF00905"/>
    </source>
</evidence>
<evidence type="ECO:0000256" key="5">
    <source>
        <dbReference type="ARBA" id="ARBA00023136"/>
    </source>
</evidence>
<evidence type="ECO:0000256" key="1">
    <source>
        <dbReference type="ARBA" id="ARBA00004370"/>
    </source>
</evidence>
<evidence type="ECO:0000259" key="9">
    <source>
        <dbReference type="Pfam" id="PF05223"/>
    </source>
</evidence>
<accession>A0ABS6JVW7</accession>
<sequence length="680" mass="76022">MRKWVGTFFFTAIVSVLIIGCSDDDKVNPEDVLVSYIEAWESQNYAQMVDVLNSDSIAEIEGLEWDLPERMEEIHETAGVENITVSYTSRDFEEEEIDLDEIEDLKYSVDVQMDTIAGELSYVTDVTLKKEVEEIDGDEHENWLISLHPSHIFLGLYSLEDTVSIENGEYPTRGEIYDRNGRALAENGTVYDVSFVPEAMEDFDDATARLADLLDMDVERVRELADAHPDRPDWRAPITLMSLDDPRKDEVLRIKGILLSQVDGRVYPYGEALAHIIGHTGDVLAEDLENHPDRGYKVDSSIGKRGVELAYEETLRGQRGLSIVVKDSDGETRDVVKSIPTEHGEDITLTIDAELQKQLAETIGDDAGTGIVMNPKTGEVLAMASLPAFDSNLRYLGLRDPRADELEDTNVLFNQRYRNFYAPGSVFKPFTAAIGLEEGTLDPSEVFTIDGKYWQADGSWGDYEVARVNEDVSQVDLETAMKYSDNIYFAMQALEIGQENFETWAEKLGFGDSVPFSYPITESSIANDGLRSDILLADTGYGQGEVQVNPVHLTALYTMFLNDGDVMQPLLLDNEEPSVWLDGIVSPETVETVRDTLISVVEDSNGTANRSNPGHNRSIAGKTGTAELKESRDVVDGDRLGWYVAFDYEREDLLITMMIEGENSGYAVDKVNEFLVRWGD</sequence>
<feature type="domain" description="Penicillin-binding protein transpeptidase" evidence="7">
    <location>
        <begin position="368"/>
        <end position="667"/>
    </location>
</feature>
<organism evidence="10 11">
    <name type="scientific">Evansella alkalicola</name>
    <dbReference type="NCBI Taxonomy" id="745819"/>
    <lineage>
        <taxon>Bacteria</taxon>
        <taxon>Bacillati</taxon>
        <taxon>Bacillota</taxon>
        <taxon>Bacilli</taxon>
        <taxon>Bacillales</taxon>
        <taxon>Bacillaceae</taxon>
        <taxon>Evansella</taxon>
    </lineage>
</organism>
<reference evidence="10 11" key="1">
    <citation type="submission" date="2021-06" db="EMBL/GenBank/DDBJ databases">
        <title>Bacillus sp. RD4P76, an endophyte from a halophyte.</title>
        <authorList>
            <person name="Sun J.-Q."/>
        </authorList>
    </citation>
    <scope>NUCLEOTIDE SEQUENCE [LARGE SCALE GENOMIC DNA]</scope>
    <source>
        <strain evidence="10 11">JCM 17098</strain>
    </source>
</reference>
<dbReference type="SUPFAM" id="SSF56601">
    <property type="entry name" value="beta-lactamase/transpeptidase-like"/>
    <property type="match status" value="1"/>
</dbReference>
<keyword evidence="11" id="KW-1185">Reference proteome</keyword>
<evidence type="ECO:0000313" key="11">
    <source>
        <dbReference type="Proteomes" id="UP000790580"/>
    </source>
</evidence>
<dbReference type="InterPro" id="IPR007887">
    <property type="entry name" value="MecA_N"/>
</dbReference>
<comment type="catalytic activity">
    <reaction evidence="6">
        <text>Preferential cleavage: (Ac)2-L-Lys-D-Ala-|-D-Ala. Also transpeptidation of peptidyl-alanyl moieties that are N-acyl substituents of D-alanine.</text>
        <dbReference type="EC" id="3.4.16.4"/>
    </reaction>
</comment>
<dbReference type="PROSITE" id="PS51257">
    <property type="entry name" value="PROKAR_LIPOPROTEIN"/>
    <property type="match status" value="1"/>
</dbReference>
<dbReference type="RefSeq" id="WP_088076565.1">
    <property type="nucleotide sequence ID" value="NZ_JAHQCR010000058.1"/>
</dbReference>
<dbReference type="InterPro" id="IPR050515">
    <property type="entry name" value="Beta-lactam/transpept"/>
</dbReference>
<feature type="domain" description="Penicillin-binding protein dimerisation" evidence="8">
    <location>
        <begin position="170"/>
        <end position="333"/>
    </location>
</feature>
<dbReference type="PANTHER" id="PTHR30627">
    <property type="entry name" value="PEPTIDOGLYCAN D,D-TRANSPEPTIDASE"/>
    <property type="match status" value="1"/>
</dbReference>
<dbReference type="Pfam" id="PF00905">
    <property type="entry name" value="Transpeptidase"/>
    <property type="match status" value="1"/>
</dbReference>
<keyword evidence="5" id="KW-0472">Membrane</keyword>
<comment type="similarity">
    <text evidence="3">Belongs to the transpeptidase family.</text>
</comment>
<dbReference type="Proteomes" id="UP000790580">
    <property type="component" value="Unassembled WGS sequence"/>
</dbReference>
<dbReference type="Gene3D" id="3.30.1390.30">
    <property type="entry name" value="Penicillin-binding protein 2a, domain 3"/>
    <property type="match status" value="1"/>
</dbReference>
<feature type="domain" description="NTF2-like N-terminal transpeptidase" evidence="9">
    <location>
        <begin position="29"/>
        <end position="156"/>
    </location>
</feature>
<dbReference type="Gene3D" id="3.40.710.10">
    <property type="entry name" value="DD-peptidase/beta-lactamase superfamily"/>
    <property type="match status" value="1"/>
</dbReference>
<dbReference type="Gene3D" id="3.90.1310.10">
    <property type="entry name" value="Penicillin-binding protein 2a (Domain 2)"/>
    <property type="match status" value="1"/>
</dbReference>
<dbReference type="SUPFAM" id="SSF54427">
    <property type="entry name" value="NTF2-like"/>
    <property type="match status" value="1"/>
</dbReference>
<dbReference type="EC" id="3.4.16.4" evidence="4"/>
<dbReference type="InterPro" id="IPR012338">
    <property type="entry name" value="Beta-lactam/transpept-like"/>
</dbReference>
<gene>
    <name evidence="10" type="ORF">KS407_14905</name>
</gene>
<comment type="subcellular location">
    <subcellularLocation>
        <location evidence="1">Membrane</location>
    </subcellularLocation>
</comment>
<protein>
    <recommendedName>
        <fullName evidence="4">serine-type D-Ala-D-Ala carboxypeptidase</fullName>
        <ecNumber evidence="4">3.4.16.4</ecNumber>
    </recommendedName>
</protein>
<name>A0ABS6JVW7_9BACI</name>
<dbReference type="InterPro" id="IPR032710">
    <property type="entry name" value="NTF2-like_dom_sf"/>
</dbReference>
<evidence type="ECO:0000256" key="4">
    <source>
        <dbReference type="ARBA" id="ARBA00012448"/>
    </source>
</evidence>
<evidence type="ECO:0000256" key="2">
    <source>
        <dbReference type="ARBA" id="ARBA00004752"/>
    </source>
</evidence>